<dbReference type="AlphaFoldDB" id="A0AA43XJC8"/>
<keyword evidence="1" id="KW-0472">Membrane</keyword>
<evidence type="ECO:0000313" key="3">
    <source>
        <dbReference type="EMBL" id="NBG87812.1"/>
    </source>
</evidence>
<dbReference type="InterPro" id="IPR005180">
    <property type="entry name" value="DUF302"/>
</dbReference>
<accession>A0AA43XJC8</accession>
<dbReference type="InterPro" id="IPR035923">
    <property type="entry name" value="TT1751-like_sf"/>
</dbReference>
<gene>
    <name evidence="3" type="ORF">ISALK_04795</name>
</gene>
<protein>
    <submittedName>
        <fullName evidence="3">DUF302 domain-containing protein</fullName>
    </submittedName>
</protein>
<comment type="caution">
    <text evidence="3">The sequence shown here is derived from an EMBL/GenBank/DDBJ whole genome shotgun (WGS) entry which is preliminary data.</text>
</comment>
<keyword evidence="1" id="KW-1133">Transmembrane helix</keyword>
<dbReference type="RefSeq" id="WP_160719659.1">
    <property type="nucleotide sequence ID" value="NZ_SUMG01000004.1"/>
</dbReference>
<feature type="transmembrane region" description="Helical" evidence="1">
    <location>
        <begin position="9"/>
        <end position="29"/>
    </location>
</feature>
<evidence type="ECO:0000313" key="4">
    <source>
        <dbReference type="Proteomes" id="UP000449710"/>
    </source>
</evidence>
<dbReference type="Proteomes" id="UP000449710">
    <property type="component" value="Unassembled WGS sequence"/>
</dbReference>
<name>A0AA43XJC8_9CLOT</name>
<keyword evidence="4" id="KW-1185">Reference proteome</keyword>
<dbReference type="Gene3D" id="3.30.310.70">
    <property type="entry name" value="TT1751-like domain"/>
    <property type="match status" value="1"/>
</dbReference>
<dbReference type="PANTHER" id="PTHR38342">
    <property type="entry name" value="SLR5037 PROTEIN"/>
    <property type="match status" value="1"/>
</dbReference>
<dbReference type="CDD" id="cd14797">
    <property type="entry name" value="DUF302"/>
    <property type="match status" value="1"/>
</dbReference>
<dbReference type="Pfam" id="PF03625">
    <property type="entry name" value="DUF302"/>
    <property type="match status" value="1"/>
</dbReference>
<dbReference type="SUPFAM" id="SSF103247">
    <property type="entry name" value="TT1751-like"/>
    <property type="match status" value="1"/>
</dbReference>
<proteinExistence type="predicted"/>
<organism evidence="3 4">
    <name type="scientific">Isachenkonia alkalipeptolytica</name>
    <dbReference type="NCBI Taxonomy" id="2565777"/>
    <lineage>
        <taxon>Bacteria</taxon>
        <taxon>Bacillati</taxon>
        <taxon>Bacillota</taxon>
        <taxon>Clostridia</taxon>
        <taxon>Eubacteriales</taxon>
        <taxon>Clostridiaceae</taxon>
        <taxon>Isachenkonia</taxon>
    </lineage>
</organism>
<evidence type="ECO:0000256" key="1">
    <source>
        <dbReference type="SAM" id="Phobius"/>
    </source>
</evidence>
<evidence type="ECO:0000259" key="2">
    <source>
        <dbReference type="Pfam" id="PF03625"/>
    </source>
</evidence>
<dbReference type="EMBL" id="SUMG01000004">
    <property type="protein sequence ID" value="NBG87812.1"/>
    <property type="molecule type" value="Genomic_DNA"/>
</dbReference>
<feature type="domain" description="DUF302" evidence="2">
    <location>
        <begin position="68"/>
        <end position="131"/>
    </location>
</feature>
<reference evidence="3 4" key="1">
    <citation type="submission" date="2019-04" db="EMBL/GenBank/DDBJ databases">
        <title>Isachenkonia alkalipeptolytica gen. nov. sp. nov. a new anaerobic, alkiliphilic organothrophic bacterium capable to reduce synthesized ferrihydrite isolated from a soda lake.</title>
        <authorList>
            <person name="Toshchakov S.V."/>
            <person name="Zavarzina D.G."/>
            <person name="Zhilina T.N."/>
            <person name="Kostrikina N.A."/>
            <person name="Kublanov I.V."/>
        </authorList>
    </citation>
    <scope>NUCLEOTIDE SEQUENCE [LARGE SCALE GENOMIC DNA]</scope>
    <source>
        <strain evidence="3 4">Z-1701</strain>
    </source>
</reference>
<sequence length="163" mass="18434">MSKKQRNQTIIFIVIALVAGGLLTGFTLYQSAPNAMMMEDESPYGFEETVERFKDEVEAAGWSVAGMHDMQEILDGHGFEVDRIEIYELCSSQYSAMILEEDDERIVSPLMPCRISIYEKSDGNTYISRMNSKLMARPFGGIINEVMQQAADETEEILDKVLE</sequence>
<dbReference type="PANTHER" id="PTHR38342:SF1">
    <property type="entry name" value="SLR5037 PROTEIN"/>
    <property type="match status" value="1"/>
</dbReference>
<keyword evidence="1" id="KW-0812">Transmembrane</keyword>